<evidence type="ECO:0000256" key="2">
    <source>
        <dbReference type="ARBA" id="ARBA00022723"/>
    </source>
</evidence>
<sequence>MVYQGITYRGSPSGKIVESSFARESLEADEVVITVTHSGVCGSELHLLRMGIVLGHEGIGIVQEIGSACKRVKVGDRVGWGFNHTGCGYCDYCLSGPSEDQYCKNAKMFTLDSTDQGSFSTLSVRKEEWLFVIPDGLSSEYAAPLMCAGATVFTPLIDYVKPIDRIGIVGIGGLGHLAIQFAAKMGCDVVVFSSSESKREEALALGASEFYATKGVTNLADLGMKKPVKYLLLTNSGSTNLGIYYPLLDEHAKILLTTYATGDLVTSHPEMTFRGLSIIGTKIGSRYIVNKMLDFAARNKIAPYIERFPMSVEGAEAAIKKLRDGTMRYRGVLVCDSEGKSE</sequence>
<dbReference type="HOGENOM" id="CLU_026673_20_2_1"/>
<dbReference type="STRING" id="1381753.V2WZ84"/>
<dbReference type="InterPro" id="IPR047109">
    <property type="entry name" value="CAD-like"/>
</dbReference>
<dbReference type="InterPro" id="IPR020843">
    <property type="entry name" value="ER"/>
</dbReference>
<dbReference type="InterPro" id="IPR002328">
    <property type="entry name" value="ADH_Zn_CS"/>
</dbReference>
<keyword evidence="8" id="KW-1185">Reference proteome</keyword>
<dbReference type="InterPro" id="IPR013149">
    <property type="entry name" value="ADH-like_C"/>
</dbReference>
<dbReference type="GO" id="GO:0016616">
    <property type="term" value="F:oxidoreductase activity, acting on the CH-OH group of donors, NAD or NADP as acceptor"/>
    <property type="evidence" value="ECO:0007669"/>
    <property type="project" value="InterPro"/>
</dbReference>
<dbReference type="Gene3D" id="3.90.180.10">
    <property type="entry name" value="Medium-chain alcohol dehydrogenases, catalytic domain"/>
    <property type="match status" value="1"/>
</dbReference>
<keyword evidence="3 5" id="KW-0862">Zinc</keyword>
<dbReference type="KEGG" id="mrr:Moror_10104"/>
<accession>V2WZ84</accession>
<dbReference type="GO" id="GO:0008270">
    <property type="term" value="F:zinc ion binding"/>
    <property type="evidence" value="ECO:0007669"/>
    <property type="project" value="InterPro"/>
</dbReference>
<dbReference type="AlphaFoldDB" id="V2WZ84"/>
<evidence type="ECO:0000256" key="5">
    <source>
        <dbReference type="RuleBase" id="RU361277"/>
    </source>
</evidence>
<evidence type="ECO:0000256" key="3">
    <source>
        <dbReference type="ARBA" id="ARBA00022833"/>
    </source>
</evidence>
<dbReference type="InterPro" id="IPR036291">
    <property type="entry name" value="NAD(P)-bd_dom_sf"/>
</dbReference>
<evidence type="ECO:0000313" key="8">
    <source>
        <dbReference type="Proteomes" id="UP000017559"/>
    </source>
</evidence>
<evidence type="ECO:0000256" key="1">
    <source>
        <dbReference type="ARBA" id="ARBA00001947"/>
    </source>
</evidence>
<evidence type="ECO:0000259" key="6">
    <source>
        <dbReference type="SMART" id="SM00829"/>
    </source>
</evidence>
<dbReference type="SUPFAM" id="SSF50129">
    <property type="entry name" value="GroES-like"/>
    <property type="match status" value="1"/>
</dbReference>
<dbReference type="SUPFAM" id="SSF51735">
    <property type="entry name" value="NAD(P)-binding Rossmann-fold domains"/>
    <property type="match status" value="1"/>
</dbReference>
<comment type="cofactor">
    <cofactor evidence="1 5">
        <name>Zn(2+)</name>
        <dbReference type="ChEBI" id="CHEBI:29105"/>
    </cofactor>
</comment>
<dbReference type="Proteomes" id="UP000017559">
    <property type="component" value="Unassembled WGS sequence"/>
</dbReference>
<feature type="domain" description="Enoyl reductase (ER)" evidence="6">
    <location>
        <begin position="10"/>
        <end position="333"/>
    </location>
</feature>
<dbReference type="PANTHER" id="PTHR42683">
    <property type="entry name" value="ALDEHYDE REDUCTASE"/>
    <property type="match status" value="1"/>
</dbReference>
<protein>
    <submittedName>
        <fullName evidence="7">Nadp-dependent alcohol dehydrogenase</fullName>
    </submittedName>
</protein>
<evidence type="ECO:0000256" key="4">
    <source>
        <dbReference type="ARBA" id="ARBA00023002"/>
    </source>
</evidence>
<comment type="similarity">
    <text evidence="5">Belongs to the zinc-containing alcohol dehydrogenase family.</text>
</comment>
<keyword evidence="4" id="KW-0560">Oxidoreductase</keyword>
<dbReference type="InterPro" id="IPR013154">
    <property type="entry name" value="ADH-like_N"/>
</dbReference>
<dbReference type="PROSITE" id="PS00059">
    <property type="entry name" value="ADH_ZINC"/>
    <property type="match status" value="1"/>
</dbReference>
<dbReference type="Pfam" id="PF08240">
    <property type="entry name" value="ADH_N"/>
    <property type="match status" value="1"/>
</dbReference>
<comment type="caution">
    <text evidence="7">The sequence shown here is derived from an EMBL/GenBank/DDBJ whole genome shotgun (WGS) entry which is preliminary data.</text>
</comment>
<dbReference type="InterPro" id="IPR011032">
    <property type="entry name" value="GroES-like_sf"/>
</dbReference>
<gene>
    <name evidence="7" type="ORF">Moror_10104</name>
</gene>
<dbReference type="CDD" id="cd05283">
    <property type="entry name" value="CAD1"/>
    <property type="match status" value="1"/>
</dbReference>
<dbReference type="Pfam" id="PF00107">
    <property type="entry name" value="ADH_zinc_N"/>
    <property type="match status" value="1"/>
</dbReference>
<dbReference type="OrthoDB" id="1879366at2759"/>
<dbReference type="SMART" id="SM00829">
    <property type="entry name" value="PKS_ER"/>
    <property type="match status" value="1"/>
</dbReference>
<dbReference type="EMBL" id="AWSO01001060">
    <property type="protein sequence ID" value="ESK85510.1"/>
    <property type="molecule type" value="Genomic_DNA"/>
</dbReference>
<reference evidence="7 8" key="1">
    <citation type="journal article" date="2014" name="BMC Genomics">
        <title>Genome and secretome analysis of the hemibiotrophic fungal pathogen, Moniliophthora roreri, which causes frosty pod rot disease of cacao: mechanisms of the biotrophic and necrotrophic phases.</title>
        <authorList>
            <person name="Meinhardt L.W."/>
            <person name="Costa G.G.L."/>
            <person name="Thomazella D.P.T."/>
            <person name="Teixeira P.J.P.L."/>
            <person name="Carazzolle M.F."/>
            <person name="Schuster S.C."/>
            <person name="Carlson J.E."/>
            <person name="Guiltinan M.J."/>
            <person name="Mieczkowski P."/>
            <person name="Farmer A."/>
            <person name="Ramaraj T."/>
            <person name="Crozier J."/>
            <person name="Davis R.E."/>
            <person name="Shao J."/>
            <person name="Melnick R.L."/>
            <person name="Pereira G.A.G."/>
            <person name="Bailey B.A."/>
        </authorList>
    </citation>
    <scope>NUCLEOTIDE SEQUENCE [LARGE SCALE GENOMIC DNA]</scope>
    <source>
        <strain evidence="7 8">MCA 2997</strain>
    </source>
</reference>
<name>V2WZ84_MONRO</name>
<proteinExistence type="inferred from homology"/>
<dbReference type="FunFam" id="3.40.50.720:FF:000022">
    <property type="entry name" value="Cinnamyl alcohol dehydrogenase"/>
    <property type="match status" value="1"/>
</dbReference>
<evidence type="ECO:0000313" key="7">
    <source>
        <dbReference type="EMBL" id="ESK85510.1"/>
    </source>
</evidence>
<keyword evidence="2 5" id="KW-0479">Metal-binding</keyword>
<dbReference type="Gene3D" id="3.40.50.720">
    <property type="entry name" value="NAD(P)-binding Rossmann-like Domain"/>
    <property type="match status" value="1"/>
</dbReference>
<organism evidence="7 8">
    <name type="scientific">Moniliophthora roreri (strain MCA 2997)</name>
    <name type="common">Cocoa frosty pod rot fungus</name>
    <name type="synonym">Crinipellis roreri</name>
    <dbReference type="NCBI Taxonomy" id="1381753"/>
    <lineage>
        <taxon>Eukaryota</taxon>
        <taxon>Fungi</taxon>
        <taxon>Dikarya</taxon>
        <taxon>Basidiomycota</taxon>
        <taxon>Agaricomycotina</taxon>
        <taxon>Agaricomycetes</taxon>
        <taxon>Agaricomycetidae</taxon>
        <taxon>Agaricales</taxon>
        <taxon>Marasmiineae</taxon>
        <taxon>Marasmiaceae</taxon>
        <taxon>Moniliophthora</taxon>
    </lineage>
</organism>